<evidence type="ECO:0000313" key="2">
    <source>
        <dbReference type="EMBL" id="KAF7285268.1"/>
    </source>
</evidence>
<gene>
    <name evidence="2" type="ORF">GWI33_011397</name>
</gene>
<protein>
    <submittedName>
        <fullName evidence="2">Uncharacterized protein</fullName>
    </submittedName>
</protein>
<dbReference type="AlphaFoldDB" id="A0A834MIQ7"/>
<keyword evidence="3" id="KW-1185">Reference proteome</keyword>
<sequence>MDTLQPGLPVVADWEHHQQQQQRRQSGIKAMLPRRNEGCRYERPEVIGIRRILRSTCYRSEYHPYTAVTAAEMAVCENPPRKRTRRDKTDCFTYWAVCHPVKENKARPFLSAHMLIQDLYTFH</sequence>
<dbReference type="EMBL" id="JAACXV010000058">
    <property type="protein sequence ID" value="KAF7285268.1"/>
    <property type="molecule type" value="Genomic_DNA"/>
</dbReference>
<organism evidence="2 3">
    <name type="scientific">Rhynchophorus ferrugineus</name>
    <name type="common">Red palm weevil</name>
    <name type="synonym">Curculio ferrugineus</name>
    <dbReference type="NCBI Taxonomy" id="354439"/>
    <lineage>
        <taxon>Eukaryota</taxon>
        <taxon>Metazoa</taxon>
        <taxon>Ecdysozoa</taxon>
        <taxon>Arthropoda</taxon>
        <taxon>Hexapoda</taxon>
        <taxon>Insecta</taxon>
        <taxon>Pterygota</taxon>
        <taxon>Neoptera</taxon>
        <taxon>Endopterygota</taxon>
        <taxon>Coleoptera</taxon>
        <taxon>Polyphaga</taxon>
        <taxon>Cucujiformia</taxon>
        <taxon>Curculionidae</taxon>
        <taxon>Dryophthorinae</taxon>
        <taxon>Rhynchophorus</taxon>
    </lineage>
</organism>
<dbReference type="Proteomes" id="UP000625711">
    <property type="component" value="Unassembled WGS sequence"/>
</dbReference>
<feature type="region of interest" description="Disordered" evidence="1">
    <location>
        <begin position="11"/>
        <end position="30"/>
    </location>
</feature>
<evidence type="ECO:0000256" key="1">
    <source>
        <dbReference type="SAM" id="MobiDB-lite"/>
    </source>
</evidence>
<proteinExistence type="predicted"/>
<accession>A0A834MIQ7</accession>
<evidence type="ECO:0000313" key="3">
    <source>
        <dbReference type="Proteomes" id="UP000625711"/>
    </source>
</evidence>
<name>A0A834MIQ7_RHYFE</name>
<comment type="caution">
    <text evidence="2">The sequence shown here is derived from an EMBL/GenBank/DDBJ whole genome shotgun (WGS) entry which is preliminary data.</text>
</comment>
<reference evidence="2" key="1">
    <citation type="submission" date="2020-08" db="EMBL/GenBank/DDBJ databases">
        <title>Genome sequencing and assembly of the red palm weevil Rhynchophorus ferrugineus.</title>
        <authorList>
            <person name="Dias G.B."/>
            <person name="Bergman C.M."/>
            <person name="Manee M."/>
        </authorList>
    </citation>
    <scope>NUCLEOTIDE SEQUENCE</scope>
    <source>
        <strain evidence="2">AA-2017</strain>
        <tissue evidence="2">Whole larva</tissue>
    </source>
</reference>